<evidence type="ECO:0000256" key="2">
    <source>
        <dbReference type="ARBA" id="ARBA00022448"/>
    </source>
</evidence>
<keyword evidence="2 8" id="KW-0813">Transport</keyword>
<evidence type="ECO:0000256" key="1">
    <source>
        <dbReference type="ARBA" id="ARBA00004141"/>
    </source>
</evidence>
<dbReference type="InterPro" id="IPR013099">
    <property type="entry name" value="K_chnl_dom"/>
</dbReference>
<evidence type="ECO:0000256" key="7">
    <source>
        <dbReference type="ARBA" id="ARBA00023303"/>
    </source>
</evidence>
<feature type="transmembrane region" description="Helical" evidence="9">
    <location>
        <begin position="35"/>
        <end position="61"/>
    </location>
</feature>
<evidence type="ECO:0000256" key="4">
    <source>
        <dbReference type="ARBA" id="ARBA00022989"/>
    </source>
</evidence>
<dbReference type="Proteomes" id="UP000800036">
    <property type="component" value="Unassembled WGS sequence"/>
</dbReference>
<feature type="transmembrane region" description="Helical" evidence="9">
    <location>
        <begin position="135"/>
        <end position="153"/>
    </location>
</feature>
<proteinExistence type="inferred from homology"/>
<feature type="domain" description="Potassium channel" evidence="10">
    <location>
        <begin position="85"/>
        <end position="154"/>
    </location>
</feature>
<dbReference type="GO" id="GO:0030322">
    <property type="term" value="P:stabilization of membrane potential"/>
    <property type="evidence" value="ECO:0007669"/>
    <property type="project" value="TreeGrafter"/>
</dbReference>
<dbReference type="AlphaFoldDB" id="A0A6A5VK32"/>
<dbReference type="Gene3D" id="1.10.287.70">
    <property type="match status" value="2"/>
</dbReference>
<organism evidence="11 12">
    <name type="scientific">Bimuria novae-zelandiae CBS 107.79</name>
    <dbReference type="NCBI Taxonomy" id="1447943"/>
    <lineage>
        <taxon>Eukaryota</taxon>
        <taxon>Fungi</taxon>
        <taxon>Dikarya</taxon>
        <taxon>Ascomycota</taxon>
        <taxon>Pezizomycotina</taxon>
        <taxon>Dothideomycetes</taxon>
        <taxon>Pleosporomycetidae</taxon>
        <taxon>Pleosporales</taxon>
        <taxon>Massarineae</taxon>
        <taxon>Didymosphaeriaceae</taxon>
        <taxon>Bimuria</taxon>
    </lineage>
</organism>
<dbReference type="InterPro" id="IPR003280">
    <property type="entry name" value="2pore_dom_K_chnl"/>
</dbReference>
<comment type="similarity">
    <text evidence="8">Belongs to the two pore domain potassium channel (TC 1.A.1.8) family.</text>
</comment>
<evidence type="ECO:0000256" key="3">
    <source>
        <dbReference type="ARBA" id="ARBA00022692"/>
    </source>
</evidence>
<dbReference type="SUPFAM" id="SSF81324">
    <property type="entry name" value="Voltage-gated potassium channels"/>
    <property type="match status" value="2"/>
</dbReference>
<dbReference type="OrthoDB" id="297496at2759"/>
<feature type="transmembrane region" description="Helical" evidence="9">
    <location>
        <begin position="242"/>
        <end position="260"/>
    </location>
</feature>
<evidence type="ECO:0000256" key="5">
    <source>
        <dbReference type="ARBA" id="ARBA00023065"/>
    </source>
</evidence>
<sequence length="289" mass="32184">MGLSIQCFGLAGLLIAAHFSTQPQKWSTKTKFTQAYYYAIFSSALSFTTLLSVVLHGLGVIRKYYAKQTKWDTNQRALFRQSISLTLYLLIGSVIFARIEGWAFLDALFWAEFTLLTIGLGGEFTTKTTLGRTLLLPYAILGMVLVALLVISVRKLMKGGRLHFTNQLTERYLKQLRETLTRDGGPVYPMSNEYTFNLIRRIGPKAEKRCSRIALSISVTATLIILLGGAAIFEIAEADQGWTYGTSCYFAYISLLTIGYGDYVPTSEAGKSFFVVWSLLAVPILTIVI</sequence>
<evidence type="ECO:0000256" key="6">
    <source>
        <dbReference type="ARBA" id="ARBA00023136"/>
    </source>
</evidence>
<dbReference type="PANTHER" id="PTHR11003:SF291">
    <property type="entry name" value="IP11374P"/>
    <property type="match status" value="1"/>
</dbReference>
<accession>A0A6A5VK32</accession>
<dbReference type="GO" id="GO:0022841">
    <property type="term" value="F:potassium ion leak channel activity"/>
    <property type="evidence" value="ECO:0007669"/>
    <property type="project" value="TreeGrafter"/>
</dbReference>
<evidence type="ECO:0000256" key="9">
    <source>
        <dbReference type="SAM" id="Phobius"/>
    </source>
</evidence>
<feature type="non-terminal residue" evidence="11">
    <location>
        <position position="289"/>
    </location>
</feature>
<feature type="transmembrane region" description="Helical" evidence="9">
    <location>
        <begin position="272"/>
        <end position="288"/>
    </location>
</feature>
<feature type="transmembrane region" description="Helical" evidence="9">
    <location>
        <begin position="82"/>
        <end position="105"/>
    </location>
</feature>
<evidence type="ECO:0000313" key="11">
    <source>
        <dbReference type="EMBL" id="KAF1977624.1"/>
    </source>
</evidence>
<keyword evidence="4 9" id="KW-1133">Transmembrane helix</keyword>
<dbReference type="PANTHER" id="PTHR11003">
    <property type="entry name" value="POTASSIUM CHANNEL, SUBFAMILY K"/>
    <property type="match status" value="1"/>
</dbReference>
<feature type="domain" description="Potassium channel" evidence="10">
    <location>
        <begin position="222"/>
        <end position="289"/>
    </location>
</feature>
<dbReference type="PRINTS" id="PR01333">
    <property type="entry name" value="2POREKCHANEL"/>
</dbReference>
<keyword evidence="12" id="KW-1185">Reference proteome</keyword>
<evidence type="ECO:0000313" key="12">
    <source>
        <dbReference type="Proteomes" id="UP000800036"/>
    </source>
</evidence>
<gene>
    <name evidence="11" type="ORF">BU23DRAFT_453152</name>
</gene>
<keyword evidence="6 9" id="KW-0472">Membrane</keyword>
<name>A0A6A5VK32_9PLEO</name>
<feature type="transmembrane region" description="Helical" evidence="9">
    <location>
        <begin position="213"/>
        <end position="236"/>
    </location>
</feature>
<dbReference type="GO" id="GO:0015271">
    <property type="term" value="F:outward rectifier potassium channel activity"/>
    <property type="evidence" value="ECO:0007669"/>
    <property type="project" value="TreeGrafter"/>
</dbReference>
<keyword evidence="7 8" id="KW-0407">Ion channel</keyword>
<protein>
    <submittedName>
        <fullName evidence="11">Voltage-gated potassium channel</fullName>
    </submittedName>
</protein>
<keyword evidence="3 8" id="KW-0812">Transmembrane</keyword>
<dbReference type="EMBL" id="ML976663">
    <property type="protein sequence ID" value="KAF1977624.1"/>
    <property type="molecule type" value="Genomic_DNA"/>
</dbReference>
<evidence type="ECO:0000259" key="10">
    <source>
        <dbReference type="Pfam" id="PF07885"/>
    </source>
</evidence>
<dbReference type="Pfam" id="PF07885">
    <property type="entry name" value="Ion_trans_2"/>
    <property type="match status" value="2"/>
</dbReference>
<dbReference type="GO" id="GO:0005886">
    <property type="term" value="C:plasma membrane"/>
    <property type="evidence" value="ECO:0007669"/>
    <property type="project" value="TreeGrafter"/>
</dbReference>
<reference evidence="11" key="1">
    <citation type="journal article" date="2020" name="Stud. Mycol.">
        <title>101 Dothideomycetes genomes: a test case for predicting lifestyles and emergence of pathogens.</title>
        <authorList>
            <person name="Haridas S."/>
            <person name="Albert R."/>
            <person name="Binder M."/>
            <person name="Bloem J."/>
            <person name="Labutti K."/>
            <person name="Salamov A."/>
            <person name="Andreopoulos B."/>
            <person name="Baker S."/>
            <person name="Barry K."/>
            <person name="Bills G."/>
            <person name="Bluhm B."/>
            <person name="Cannon C."/>
            <person name="Castanera R."/>
            <person name="Culley D."/>
            <person name="Daum C."/>
            <person name="Ezra D."/>
            <person name="Gonzalez J."/>
            <person name="Henrissat B."/>
            <person name="Kuo A."/>
            <person name="Liang C."/>
            <person name="Lipzen A."/>
            <person name="Lutzoni F."/>
            <person name="Magnuson J."/>
            <person name="Mondo S."/>
            <person name="Nolan M."/>
            <person name="Ohm R."/>
            <person name="Pangilinan J."/>
            <person name="Park H.-J."/>
            <person name="Ramirez L."/>
            <person name="Alfaro M."/>
            <person name="Sun H."/>
            <person name="Tritt A."/>
            <person name="Yoshinaga Y."/>
            <person name="Zwiers L.-H."/>
            <person name="Turgeon B."/>
            <person name="Goodwin S."/>
            <person name="Spatafora J."/>
            <person name="Crous P."/>
            <person name="Grigoriev I."/>
        </authorList>
    </citation>
    <scope>NUCLEOTIDE SEQUENCE</scope>
    <source>
        <strain evidence="11">CBS 107.79</strain>
    </source>
</reference>
<evidence type="ECO:0000256" key="8">
    <source>
        <dbReference type="RuleBase" id="RU003857"/>
    </source>
</evidence>
<comment type="subcellular location">
    <subcellularLocation>
        <location evidence="1">Membrane</location>
        <topology evidence="1">Multi-pass membrane protein</topology>
    </subcellularLocation>
</comment>
<keyword evidence="5 8" id="KW-0406">Ion transport</keyword>